<dbReference type="Gene3D" id="1.20.1280.50">
    <property type="match status" value="1"/>
</dbReference>
<dbReference type="PANTHER" id="PTHR31672:SF13">
    <property type="entry name" value="F-BOX PROTEIN CPR30-LIKE"/>
    <property type="match status" value="1"/>
</dbReference>
<dbReference type="Proteomes" id="UP001153076">
    <property type="component" value="Unassembled WGS sequence"/>
</dbReference>
<dbReference type="OrthoDB" id="591557at2759"/>
<accession>A0A9Q1L1K4</accession>
<dbReference type="EMBL" id="JAKOGI010000003">
    <property type="protein sequence ID" value="KAJ8452706.1"/>
    <property type="molecule type" value="Genomic_DNA"/>
</dbReference>
<evidence type="ECO:0000313" key="2">
    <source>
        <dbReference type="EMBL" id="KAJ8452706.1"/>
    </source>
</evidence>
<reference evidence="2" key="1">
    <citation type="submission" date="2022-04" db="EMBL/GenBank/DDBJ databases">
        <title>Carnegiea gigantea Genome sequencing and assembly v2.</title>
        <authorList>
            <person name="Copetti D."/>
            <person name="Sanderson M.J."/>
            <person name="Burquez A."/>
            <person name="Wojciechowski M.F."/>
        </authorList>
    </citation>
    <scope>NUCLEOTIDE SEQUENCE</scope>
    <source>
        <strain evidence="2">SGP5-SGP5p</strain>
        <tissue evidence="2">Aerial part</tissue>
    </source>
</reference>
<dbReference type="InterPro" id="IPR017451">
    <property type="entry name" value="F-box-assoc_interact_dom"/>
</dbReference>
<evidence type="ECO:0000259" key="1">
    <source>
        <dbReference type="SMART" id="SM00256"/>
    </source>
</evidence>
<protein>
    <recommendedName>
        <fullName evidence="1">F-box domain-containing protein</fullName>
    </recommendedName>
</protein>
<dbReference type="NCBIfam" id="TIGR01640">
    <property type="entry name" value="F_box_assoc_1"/>
    <property type="match status" value="1"/>
</dbReference>
<dbReference type="InterPro" id="IPR050796">
    <property type="entry name" value="SCF_F-box_component"/>
</dbReference>
<sequence length="546" mass="61950">MDDLEPHLQSLALPQNDLPQELITTEILPRLPIKSLIRFKCVSKQWKSIISSPQFAKLHLQRQRSSPNPKRCLFIATDDNSFYTFDYSRYESGSGCGSDSKLIESPGSKEGLIKLEMGSELSEQIDLDFYNQIGVYIVGSCDGLICLEFGSSHLYLWNPATGESCKIDNPPSYRRKETIWGFGYVSSIDNYKIVSVSQKLHSHRKRAHTLTVLGQGAGQWGKVDVPDGYNLDSRTYSGVLLDEMVFWRMINGVGALCIMGFDLGGESFHEVPTPEWMTTLRDFTLCTMGRCLSVWWRDRESRVEIATLKKYGDWDSWVKLYSFGCESFYCCDLLGSARFGKVLVVTLDGTVLFIDLNQEIPAYTELLGLPSKDVVDHVESLGVICVQPLSSCLCSPKHTSKEGSVHVLNNPRCCTWREVSDGISLSYEFGLELKSFLVHLADRQDRKETGNLAPQQRGRRKRIELKLIEVDHCDAWRRRVMIWAQNTVTRRYCKYARILDVPLVIFGSSLVRSKETEDKRFSALTITTRIELKLIEVNLLDHGAGM</sequence>
<dbReference type="SUPFAM" id="SSF81383">
    <property type="entry name" value="F-box domain"/>
    <property type="match status" value="1"/>
</dbReference>
<proteinExistence type="predicted"/>
<comment type="caution">
    <text evidence="2">The sequence shown here is derived from an EMBL/GenBank/DDBJ whole genome shotgun (WGS) entry which is preliminary data.</text>
</comment>
<dbReference type="AlphaFoldDB" id="A0A9Q1L1K4"/>
<dbReference type="InterPro" id="IPR036047">
    <property type="entry name" value="F-box-like_dom_sf"/>
</dbReference>
<dbReference type="InterPro" id="IPR001810">
    <property type="entry name" value="F-box_dom"/>
</dbReference>
<evidence type="ECO:0000313" key="3">
    <source>
        <dbReference type="Proteomes" id="UP001153076"/>
    </source>
</evidence>
<gene>
    <name evidence="2" type="ORF">Cgig2_005042</name>
</gene>
<keyword evidence="3" id="KW-1185">Reference proteome</keyword>
<dbReference type="SMART" id="SM00256">
    <property type="entry name" value="FBOX"/>
    <property type="match status" value="1"/>
</dbReference>
<organism evidence="2 3">
    <name type="scientific">Carnegiea gigantea</name>
    <dbReference type="NCBI Taxonomy" id="171969"/>
    <lineage>
        <taxon>Eukaryota</taxon>
        <taxon>Viridiplantae</taxon>
        <taxon>Streptophyta</taxon>
        <taxon>Embryophyta</taxon>
        <taxon>Tracheophyta</taxon>
        <taxon>Spermatophyta</taxon>
        <taxon>Magnoliopsida</taxon>
        <taxon>eudicotyledons</taxon>
        <taxon>Gunneridae</taxon>
        <taxon>Pentapetalae</taxon>
        <taxon>Caryophyllales</taxon>
        <taxon>Cactineae</taxon>
        <taxon>Cactaceae</taxon>
        <taxon>Cactoideae</taxon>
        <taxon>Echinocereeae</taxon>
        <taxon>Carnegiea</taxon>
    </lineage>
</organism>
<feature type="domain" description="F-box" evidence="1">
    <location>
        <begin position="18"/>
        <end position="59"/>
    </location>
</feature>
<dbReference type="Pfam" id="PF00646">
    <property type="entry name" value="F-box"/>
    <property type="match status" value="1"/>
</dbReference>
<dbReference type="PANTHER" id="PTHR31672">
    <property type="entry name" value="BNACNNG10540D PROTEIN"/>
    <property type="match status" value="1"/>
</dbReference>
<dbReference type="CDD" id="cd22157">
    <property type="entry name" value="F-box_AtFBW1-like"/>
    <property type="match status" value="1"/>
</dbReference>
<name>A0A9Q1L1K4_9CARY</name>
<dbReference type="Pfam" id="PF07734">
    <property type="entry name" value="FBA_1"/>
    <property type="match status" value="1"/>
</dbReference>
<dbReference type="InterPro" id="IPR006527">
    <property type="entry name" value="F-box-assoc_dom_typ1"/>
</dbReference>